<name>A0A2P6NN08_9EUKA</name>
<dbReference type="AlphaFoldDB" id="A0A2P6NN08"/>
<gene>
    <name evidence="2" type="ORF">PROFUN_07053</name>
</gene>
<feature type="region of interest" description="Disordered" evidence="1">
    <location>
        <begin position="185"/>
        <end position="263"/>
    </location>
</feature>
<proteinExistence type="predicted"/>
<dbReference type="InParanoid" id="A0A2P6NN08"/>
<feature type="compositionally biased region" description="Basic and acidic residues" evidence="1">
    <location>
        <begin position="187"/>
        <end position="221"/>
    </location>
</feature>
<feature type="compositionally biased region" description="Basic and acidic residues" evidence="1">
    <location>
        <begin position="228"/>
        <end position="263"/>
    </location>
</feature>
<evidence type="ECO:0000313" key="2">
    <source>
        <dbReference type="EMBL" id="PRP85345.1"/>
    </source>
</evidence>
<accession>A0A2P6NN08</accession>
<sequence length="263" mass="30752">MVQVPQEEFLWPSTTTMQYNRDPEIERVLRRQTMSTTKLPVTKGNSSFAKRPRVNMGMTNREPEPPVQTDTWSPPNGRLTLPKTFGTTATTYHVETNKARIHQSTRSFEEHTRELKSEEKVRRAQLIEIEHRKMNESWGQPIGLKRPDDAPPSRFSVTPKRQTTDLLIGAEGTSFHERRMMTTKTSLEAHHPNPHAQEREVTRQREEVRLERIRTNQKRAELTVQQEDASRKESREQTIKSKADQRKSYMEAVQHRENRGGKF</sequence>
<dbReference type="Proteomes" id="UP000241769">
    <property type="component" value="Unassembled WGS sequence"/>
</dbReference>
<protein>
    <submittedName>
        <fullName evidence="2">Uncharacterized protein</fullName>
    </submittedName>
</protein>
<evidence type="ECO:0000256" key="1">
    <source>
        <dbReference type="SAM" id="MobiDB-lite"/>
    </source>
</evidence>
<organism evidence="2 3">
    <name type="scientific">Planoprotostelium fungivorum</name>
    <dbReference type="NCBI Taxonomy" id="1890364"/>
    <lineage>
        <taxon>Eukaryota</taxon>
        <taxon>Amoebozoa</taxon>
        <taxon>Evosea</taxon>
        <taxon>Variosea</taxon>
        <taxon>Cavosteliida</taxon>
        <taxon>Cavosteliaceae</taxon>
        <taxon>Planoprotostelium</taxon>
    </lineage>
</organism>
<keyword evidence="3" id="KW-1185">Reference proteome</keyword>
<evidence type="ECO:0000313" key="3">
    <source>
        <dbReference type="Proteomes" id="UP000241769"/>
    </source>
</evidence>
<feature type="region of interest" description="Disordered" evidence="1">
    <location>
        <begin position="56"/>
        <end position="77"/>
    </location>
</feature>
<dbReference type="EMBL" id="MDYQ01000046">
    <property type="protein sequence ID" value="PRP85345.1"/>
    <property type="molecule type" value="Genomic_DNA"/>
</dbReference>
<comment type="caution">
    <text evidence="2">The sequence shown here is derived from an EMBL/GenBank/DDBJ whole genome shotgun (WGS) entry which is preliminary data.</text>
</comment>
<reference evidence="2 3" key="1">
    <citation type="journal article" date="2018" name="Genome Biol. Evol.">
        <title>Multiple Roots of Fruiting Body Formation in Amoebozoa.</title>
        <authorList>
            <person name="Hillmann F."/>
            <person name="Forbes G."/>
            <person name="Novohradska S."/>
            <person name="Ferling I."/>
            <person name="Riege K."/>
            <person name="Groth M."/>
            <person name="Westermann M."/>
            <person name="Marz M."/>
            <person name="Spaller T."/>
            <person name="Winckler T."/>
            <person name="Schaap P."/>
            <person name="Glockner G."/>
        </authorList>
    </citation>
    <scope>NUCLEOTIDE SEQUENCE [LARGE SCALE GENOMIC DNA]</scope>
    <source>
        <strain evidence="2 3">Jena</strain>
    </source>
</reference>